<gene>
    <name evidence="2" type="ORF">NCGR_LOCUS12319</name>
</gene>
<evidence type="ECO:0000256" key="1">
    <source>
        <dbReference type="SAM" id="MobiDB-lite"/>
    </source>
</evidence>
<feature type="compositionally biased region" description="Gly residues" evidence="1">
    <location>
        <begin position="32"/>
        <end position="48"/>
    </location>
</feature>
<evidence type="ECO:0000313" key="3">
    <source>
        <dbReference type="Proteomes" id="UP000604825"/>
    </source>
</evidence>
<dbReference type="PANTHER" id="PTHR36383:SF1">
    <property type="entry name" value="PROTEIN, PUTATIVE-RELATED"/>
    <property type="match status" value="1"/>
</dbReference>
<dbReference type="PANTHER" id="PTHR36383">
    <property type="entry name" value="OS09G0529350 PROTEIN"/>
    <property type="match status" value="1"/>
</dbReference>
<protein>
    <submittedName>
        <fullName evidence="2">Uncharacterized protein</fullName>
    </submittedName>
</protein>
<accession>A0A811N8T6</accession>
<keyword evidence="3" id="KW-1185">Reference proteome</keyword>
<comment type="caution">
    <text evidence="2">The sequence shown here is derived from an EMBL/GenBank/DDBJ whole genome shotgun (WGS) entry which is preliminary data.</text>
</comment>
<feature type="region of interest" description="Disordered" evidence="1">
    <location>
        <begin position="136"/>
        <end position="165"/>
    </location>
</feature>
<name>A0A811N8T6_9POAL</name>
<sequence length="188" mass="20206">MRVHIPAGPLAQVAVRRRCCFHGGARVRSSTGEGGSEAGDGSGGGEGAGAAASWLSSAVGEKVDEILRREENRALLEGVEDAERRVERARAALADIERQETAERLAREEVRRLEKRRDEIAESQRELLQAREMIDEAQRSLSSSLEEESFGDMSSGDVDEDSERIESVTAAAVSSIVGALATVAERGD</sequence>
<proteinExistence type="predicted"/>
<feature type="region of interest" description="Disordered" evidence="1">
    <location>
        <begin position="26"/>
        <end position="54"/>
    </location>
</feature>
<reference evidence="2" key="1">
    <citation type="submission" date="2020-10" db="EMBL/GenBank/DDBJ databases">
        <authorList>
            <person name="Han B."/>
            <person name="Lu T."/>
            <person name="Zhao Q."/>
            <person name="Huang X."/>
            <person name="Zhao Y."/>
        </authorList>
    </citation>
    <scope>NUCLEOTIDE SEQUENCE</scope>
</reference>
<dbReference type="Proteomes" id="UP000604825">
    <property type="component" value="Unassembled WGS sequence"/>
</dbReference>
<organism evidence="2 3">
    <name type="scientific">Miscanthus lutarioriparius</name>
    <dbReference type="NCBI Taxonomy" id="422564"/>
    <lineage>
        <taxon>Eukaryota</taxon>
        <taxon>Viridiplantae</taxon>
        <taxon>Streptophyta</taxon>
        <taxon>Embryophyta</taxon>
        <taxon>Tracheophyta</taxon>
        <taxon>Spermatophyta</taxon>
        <taxon>Magnoliopsida</taxon>
        <taxon>Liliopsida</taxon>
        <taxon>Poales</taxon>
        <taxon>Poaceae</taxon>
        <taxon>PACMAD clade</taxon>
        <taxon>Panicoideae</taxon>
        <taxon>Andropogonodae</taxon>
        <taxon>Andropogoneae</taxon>
        <taxon>Saccharinae</taxon>
        <taxon>Miscanthus</taxon>
    </lineage>
</organism>
<dbReference type="AlphaFoldDB" id="A0A811N8T6"/>
<evidence type="ECO:0000313" key="2">
    <source>
        <dbReference type="EMBL" id="CAD6218445.1"/>
    </source>
</evidence>
<dbReference type="EMBL" id="CAJGYO010000003">
    <property type="protein sequence ID" value="CAD6218445.1"/>
    <property type="molecule type" value="Genomic_DNA"/>
</dbReference>